<dbReference type="GO" id="GO:0008270">
    <property type="term" value="F:zinc ion binding"/>
    <property type="evidence" value="ECO:0007669"/>
    <property type="project" value="UniProtKB-KW"/>
</dbReference>
<dbReference type="AlphaFoldDB" id="A0A9J6HBN0"/>
<dbReference type="OrthoDB" id="6513510at2759"/>
<feature type="domain" description="CCHC-type" evidence="2">
    <location>
        <begin position="91"/>
        <end position="106"/>
    </location>
</feature>
<dbReference type="GO" id="GO:0003676">
    <property type="term" value="F:nucleic acid binding"/>
    <property type="evidence" value="ECO:0007669"/>
    <property type="project" value="InterPro"/>
</dbReference>
<dbReference type="SMART" id="SM00343">
    <property type="entry name" value="ZnF_C2HC"/>
    <property type="match status" value="2"/>
</dbReference>
<comment type="caution">
    <text evidence="3">The sequence shown here is derived from an EMBL/GenBank/DDBJ whole genome shotgun (WGS) entry which is preliminary data.</text>
</comment>
<name>A0A9J6HBN0_HAELO</name>
<protein>
    <recommendedName>
        <fullName evidence="2">CCHC-type domain-containing protein</fullName>
    </recommendedName>
</protein>
<proteinExistence type="predicted"/>
<keyword evidence="1" id="KW-0863">Zinc-finger</keyword>
<accession>A0A9J6HBN0</accession>
<dbReference type="Proteomes" id="UP000821853">
    <property type="component" value="Unassembled WGS sequence"/>
</dbReference>
<dbReference type="InterPro" id="IPR001878">
    <property type="entry name" value="Znf_CCHC"/>
</dbReference>
<evidence type="ECO:0000256" key="1">
    <source>
        <dbReference type="PROSITE-ProRule" id="PRU00047"/>
    </source>
</evidence>
<evidence type="ECO:0000313" key="4">
    <source>
        <dbReference type="Proteomes" id="UP000821853"/>
    </source>
</evidence>
<dbReference type="InterPro" id="IPR036875">
    <property type="entry name" value="Znf_CCHC_sf"/>
</dbReference>
<reference evidence="3 4" key="1">
    <citation type="journal article" date="2020" name="Cell">
        <title>Large-Scale Comparative Analyses of Tick Genomes Elucidate Their Genetic Diversity and Vector Capacities.</title>
        <authorList>
            <consortium name="Tick Genome and Microbiome Consortium (TIGMIC)"/>
            <person name="Jia N."/>
            <person name="Wang J."/>
            <person name="Shi W."/>
            <person name="Du L."/>
            <person name="Sun Y."/>
            <person name="Zhan W."/>
            <person name="Jiang J.F."/>
            <person name="Wang Q."/>
            <person name="Zhang B."/>
            <person name="Ji P."/>
            <person name="Bell-Sakyi L."/>
            <person name="Cui X.M."/>
            <person name="Yuan T.T."/>
            <person name="Jiang B.G."/>
            <person name="Yang W.F."/>
            <person name="Lam T.T."/>
            <person name="Chang Q.C."/>
            <person name="Ding S.J."/>
            <person name="Wang X.J."/>
            <person name="Zhu J.G."/>
            <person name="Ruan X.D."/>
            <person name="Zhao L."/>
            <person name="Wei J.T."/>
            <person name="Ye R.Z."/>
            <person name="Que T.C."/>
            <person name="Du C.H."/>
            <person name="Zhou Y.H."/>
            <person name="Cheng J.X."/>
            <person name="Dai P.F."/>
            <person name="Guo W.B."/>
            <person name="Han X.H."/>
            <person name="Huang E.J."/>
            <person name="Li L.F."/>
            <person name="Wei W."/>
            <person name="Gao Y.C."/>
            <person name="Liu J.Z."/>
            <person name="Shao H.Z."/>
            <person name="Wang X."/>
            <person name="Wang C.C."/>
            <person name="Yang T.C."/>
            <person name="Huo Q.B."/>
            <person name="Li W."/>
            <person name="Chen H.Y."/>
            <person name="Chen S.E."/>
            <person name="Zhou L.G."/>
            <person name="Ni X.B."/>
            <person name="Tian J.H."/>
            <person name="Sheng Y."/>
            <person name="Liu T."/>
            <person name="Pan Y.S."/>
            <person name="Xia L.Y."/>
            <person name="Li J."/>
            <person name="Zhao F."/>
            <person name="Cao W.C."/>
        </authorList>
    </citation>
    <scope>NUCLEOTIDE SEQUENCE [LARGE SCALE GENOMIC DNA]</scope>
    <source>
        <strain evidence="3">HaeL-2018</strain>
    </source>
</reference>
<keyword evidence="1" id="KW-0862">Zinc</keyword>
<dbReference type="VEuPathDB" id="VectorBase:HLOH_060574"/>
<evidence type="ECO:0000313" key="3">
    <source>
        <dbReference type="EMBL" id="KAH9384345.1"/>
    </source>
</evidence>
<keyword evidence="4" id="KW-1185">Reference proteome</keyword>
<dbReference type="PROSITE" id="PS50158">
    <property type="entry name" value="ZF_CCHC"/>
    <property type="match status" value="1"/>
</dbReference>
<dbReference type="SUPFAM" id="SSF57756">
    <property type="entry name" value="Retrovirus zinc finger-like domains"/>
    <property type="match status" value="1"/>
</dbReference>
<dbReference type="Gene3D" id="4.10.60.10">
    <property type="entry name" value="Zinc finger, CCHC-type"/>
    <property type="match status" value="1"/>
</dbReference>
<sequence length="243" mass="27260">MIIGDRNIQFEVKFCVPKGTSRGVIHVDPGDSNADLRSYTTCESANIPDIRRLGKRNCALVTFDTLIPPKTVRNFTKLCPVKPYVPRTLVCYHCHRDGHLQKHCPNAAVCFRCGKTRKRCPTAISAKRMVTLRLRANVEPKAPKYCAGEKIGTFGLPRGVGMNSQPHVFQRSRLPRTANMATFQLHRHDDKTMKGSGTARLLQHLPSESLSHCNKPTYSAVLQDSSAEKFQTTEEKATTLWLQ</sequence>
<gene>
    <name evidence="3" type="ORF">HPB48_026353</name>
</gene>
<evidence type="ECO:0000259" key="2">
    <source>
        <dbReference type="PROSITE" id="PS50158"/>
    </source>
</evidence>
<keyword evidence="1" id="KW-0479">Metal-binding</keyword>
<organism evidence="3 4">
    <name type="scientific">Haemaphysalis longicornis</name>
    <name type="common">Bush tick</name>
    <dbReference type="NCBI Taxonomy" id="44386"/>
    <lineage>
        <taxon>Eukaryota</taxon>
        <taxon>Metazoa</taxon>
        <taxon>Ecdysozoa</taxon>
        <taxon>Arthropoda</taxon>
        <taxon>Chelicerata</taxon>
        <taxon>Arachnida</taxon>
        <taxon>Acari</taxon>
        <taxon>Parasitiformes</taxon>
        <taxon>Ixodida</taxon>
        <taxon>Ixodoidea</taxon>
        <taxon>Ixodidae</taxon>
        <taxon>Haemaphysalinae</taxon>
        <taxon>Haemaphysalis</taxon>
    </lineage>
</organism>
<dbReference type="EMBL" id="JABSTR010002180">
    <property type="protein sequence ID" value="KAH9384345.1"/>
    <property type="molecule type" value="Genomic_DNA"/>
</dbReference>